<feature type="compositionally biased region" description="Low complexity" evidence="1">
    <location>
        <begin position="123"/>
        <end position="133"/>
    </location>
</feature>
<evidence type="ECO:0000259" key="2">
    <source>
        <dbReference type="Pfam" id="PF13621"/>
    </source>
</evidence>
<gene>
    <name evidence="3" type="primary">Q12634</name>
</gene>
<protein>
    <submittedName>
        <fullName evidence="3">Tetrahydroxynaphthalene reductase (THNR))</fullName>
        <ecNumber evidence="3">1.1.1.252</ecNumber>
    </submittedName>
</protein>
<dbReference type="InterPro" id="IPR041667">
    <property type="entry name" value="Cupin_8"/>
</dbReference>
<dbReference type="EMBL" id="LR728187">
    <property type="protein sequence ID" value="VWP00126.1"/>
    <property type="molecule type" value="Genomic_DNA"/>
</dbReference>
<feature type="domain" description="Cupin-like" evidence="2">
    <location>
        <begin position="162"/>
        <end position="305"/>
    </location>
</feature>
<dbReference type="AlphaFoldDB" id="A0A5K1K3C3"/>
<evidence type="ECO:0000313" key="3">
    <source>
        <dbReference type="EMBL" id="VWP00126.1"/>
    </source>
</evidence>
<keyword evidence="3" id="KW-0560">Oxidoreductase</keyword>
<dbReference type="SUPFAM" id="SSF51197">
    <property type="entry name" value="Clavaminate synthase-like"/>
    <property type="match status" value="1"/>
</dbReference>
<organism evidence="3">
    <name type="scientific">Ganoderma boninense</name>
    <dbReference type="NCBI Taxonomy" id="34458"/>
    <lineage>
        <taxon>Eukaryota</taxon>
        <taxon>Fungi</taxon>
        <taxon>Dikarya</taxon>
        <taxon>Basidiomycota</taxon>
        <taxon>Agaricomycotina</taxon>
        <taxon>Agaricomycetes</taxon>
        <taxon>Polyporales</taxon>
        <taxon>Polyporaceae</taxon>
        <taxon>Ganoderma</taxon>
    </lineage>
</organism>
<name>A0A5K1K3C3_9APHY</name>
<dbReference type="GO" id="GO:0047039">
    <property type="term" value="F:tetrahydroxynaphthalene reductase activity"/>
    <property type="evidence" value="ECO:0007669"/>
    <property type="project" value="UniProtKB-EC"/>
</dbReference>
<dbReference type="EC" id="1.1.1.252" evidence="3"/>
<feature type="region of interest" description="Disordered" evidence="1">
    <location>
        <begin position="105"/>
        <end position="133"/>
    </location>
</feature>
<reference evidence="3" key="1">
    <citation type="submission" date="2019-10" db="EMBL/GenBank/DDBJ databases">
        <authorList>
            <person name="Nor Muhammad N."/>
        </authorList>
    </citation>
    <scope>NUCLEOTIDE SEQUENCE</scope>
</reference>
<accession>A0A5K1K3C3</accession>
<dbReference type="Gene3D" id="2.60.120.650">
    <property type="entry name" value="Cupin"/>
    <property type="match status" value="1"/>
</dbReference>
<proteinExistence type="predicted"/>
<dbReference type="PANTHER" id="PTHR12461:SF94">
    <property type="entry name" value="JMJC DOMAIN-CONTAINING PROTEIN"/>
    <property type="match status" value="1"/>
</dbReference>
<dbReference type="PANTHER" id="PTHR12461">
    <property type="entry name" value="HYPOXIA-INDUCIBLE FACTOR 1 ALPHA INHIBITOR-RELATED"/>
    <property type="match status" value="1"/>
</dbReference>
<evidence type="ECO:0000256" key="1">
    <source>
        <dbReference type="SAM" id="MobiDB-lite"/>
    </source>
</evidence>
<dbReference type="Pfam" id="PF13621">
    <property type="entry name" value="Cupin_8"/>
    <property type="match status" value="1"/>
</dbReference>
<sequence length="347" mass="38062">MEDLRAALTNLLKHAHKEMASTEGMRGRGWRRIYTDVCILLAYADILDFSASTDKVEDKVFPFSALSHLDHSIVIAGAPGDGRLDAILDLIDGIQEECLGSPPNHRRDAPFVAAVPPSPNPNPTSNSNSTSNSVAAPLLSAEKSVLRLDTPPSLGTFIARLSSRPFLLPGFLLDWPALNAHPWASLEYLRAAAGPGRVVPVEVGNDYRKDDWTQKMMPWDAFLASIEELEKQRDAGLSPGPLLYLAQHSLFNQFPALREDVIVPDYVYSDLPPPDDYPEYVPPTNDEHLVLNAWLGPAGTVSPAHTVGDVDLWIPALVLIFVDRVQGSVLQLLRTSRWPEDDMAGPP</sequence>